<evidence type="ECO:0000313" key="2">
    <source>
        <dbReference type="Proteomes" id="UP001146120"/>
    </source>
</evidence>
<sequence>MFPIDFMPLLVGFTNKNLQKLRYANTTVGEM</sequence>
<organism evidence="1 2">
    <name type="scientific">Lagenidium giganteum</name>
    <dbReference type="NCBI Taxonomy" id="4803"/>
    <lineage>
        <taxon>Eukaryota</taxon>
        <taxon>Sar</taxon>
        <taxon>Stramenopiles</taxon>
        <taxon>Oomycota</taxon>
        <taxon>Peronosporomycetes</taxon>
        <taxon>Pythiales</taxon>
        <taxon>Pythiaceae</taxon>
    </lineage>
</organism>
<keyword evidence="2" id="KW-1185">Reference proteome</keyword>
<reference evidence="1" key="1">
    <citation type="submission" date="2022-11" db="EMBL/GenBank/DDBJ databases">
        <authorList>
            <person name="Morgan W.R."/>
            <person name="Tartar A."/>
        </authorList>
    </citation>
    <scope>NUCLEOTIDE SEQUENCE</scope>
    <source>
        <strain evidence="1">ARSEF 373</strain>
    </source>
</reference>
<dbReference type="Proteomes" id="UP001146120">
    <property type="component" value="Unassembled WGS sequence"/>
</dbReference>
<accession>A0AAV2YKG0</accession>
<dbReference type="AlphaFoldDB" id="A0AAV2YKG0"/>
<evidence type="ECO:0000313" key="1">
    <source>
        <dbReference type="EMBL" id="DAZ93778.1"/>
    </source>
</evidence>
<dbReference type="EMBL" id="DAKRPA010000292">
    <property type="protein sequence ID" value="DAZ93778.1"/>
    <property type="molecule type" value="Genomic_DNA"/>
</dbReference>
<gene>
    <name evidence="1" type="ORF">N0F65_008045</name>
</gene>
<protein>
    <submittedName>
        <fullName evidence="1">Uncharacterized protein</fullName>
    </submittedName>
</protein>
<reference evidence="1" key="2">
    <citation type="journal article" date="2023" name="Microbiol Resour">
        <title>Decontamination and Annotation of the Draft Genome Sequence of the Oomycete Lagenidium giganteum ARSEF 373.</title>
        <authorList>
            <person name="Morgan W.R."/>
            <person name="Tartar A."/>
        </authorList>
    </citation>
    <scope>NUCLEOTIDE SEQUENCE</scope>
    <source>
        <strain evidence="1">ARSEF 373</strain>
    </source>
</reference>
<comment type="caution">
    <text evidence="1">The sequence shown here is derived from an EMBL/GenBank/DDBJ whole genome shotgun (WGS) entry which is preliminary data.</text>
</comment>
<proteinExistence type="predicted"/>
<name>A0AAV2YKG0_9STRA</name>